<sequence>MAAVRSEDFMVASYDITDGEPARKLCVERQALRVTNLRGDEE</sequence>
<gene>
    <name evidence="1" type="ORF">PBRASI_LOCUS6416</name>
</gene>
<organism evidence="1 2">
    <name type="scientific">Paraglomus brasilianum</name>
    <dbReference type="NCBI Taxonomy" id="144538"/>
    <lineage>
        <taxon>Eukaryota</taxon>
        <taxon>Fungi</taxon>
        <taxon>Fungi incertae sedis</taxon>
        <taxon>Mucoromycota</taxon>
        <taxon>Glomeromycotina</taxon>
        <taxon>Glomeromycetes</taxon>
        <taxon>Paraglomerales</taxon>
        <taxon>Paraglomeraceae</taxon>
        <taxon>Paraglomus</taxon>
    </lineage>
</organism>
<comment type="caution">
    <text evidence="1">The sequence shown here is derived from an EMBL/GenBank/DDBJ whole genome shotgun (WGS) entry which is preliminary data.</text>
</comment>
<keyword evidence="2" id="KW-1185">Reference proteome</keyword>
<name>A0A9N9BV36_9GLOM</name>
<evidence type="ECO:0000313" key="2">
    <source>
        <dbReference type="Proteomes" id="UP000789739"/>
    </source>
</evidence>
<dbReference type="AlphaFoldDB" id="A0A9N9BV36"/>
<accession>A0A9N9BV36</accession>
<proteinExistence type="predicted"/>
<reference evidence="1" key="1">
    <citation type="submission" date="2021-06" db="EMBL/GenBank/DDBJ databases">
        <authorList>
            <person name="Kallberg Y."/>
            <person name="Tangrot J."/>
            <person name="Rosling A."/>
        </authorList>
    </citation>
    <scope>NUCLEOTIDE SEQUENCE</scope>
    <source>
        <strain evidence="1">BR232B</strain>
    </source>
</reference>
<protein>
    <submittedName>
        <fullName evidence="1">70_t:CDS:1</fullName>
    </submittedName>
</protein>
<dbReference type="Proteomes" id="UP000789739">
    <property type="component" value="Unassembled WGS sequence"/>
</dbReference>
<evidence type="ECO:0000313" key="1">
    <source>
        <dbReference type="EMBL" id="CAG8577041.1"/>
    </source>
</evidence>
<dbReference type="EMBL" id="CAJVPI010000848">
    <property type="protein sequence ID" value="CAG8577041.1"/>
    <property type="molecule type" value="Genomic_DNA"/>
</dbReference>